<accession>A0A9P0H4D1</accession>
<dbReference type="Proteomes" id="UP001152798">
    <property type="component" value="Chromosome 2"/>
</dbReference>
<evidence type="ECO:0000313" key="6">
    <source>
        <dbReference type="Proteomes" id="UP001152798"/>
    </source>
</evidence>
<dbReference type="EMBL" id="OV725078">
    <property type="protein sequence ID" value="CAH1393377.1"/>
    <property type="molecule type" value="Genomic_DNA"/>
</dbReference>
<gene>
    <name evidence="5" type="ORF">NEZAVI_LOCUS4058</name>
</gene>
<dbReference type="Pfam" id="PF00406">
    <property type="entry name" value="ADK"/>
    <property type="match status" value="1"/>
</dbReference>
<name>A0A9P0H4D1_NEZVI</name>
<reference evidence="5" key="1">
    <citation type="submission" date="2022-01" db="EMBL/GenBank/DDBJ databases">
        <authorList>
            <person name="King R."/>
        </authorList>
    </citation>
    <scope>NUCLEOTIDE SEQUENCE</scope>
</reference>
<dbReference type="InterPro" id="IPR000850">
    <property type="entry name" value="Adenylat/UMP-CMP_kin"/>
</dbReference>
<evidence type="ECO:0000256" key="4">
    <source>
        <dbReference type="RuleBase" id="RU003330"/>
    </source>
</evidence>
<dbReference type="OrthoDB" id="442176at2759"/>
<dbReference type="GO" id="GO:0005524">
    <property type="term" value="F:ATP binding"/>
    <property type="evidence" value="ECO:0007669"/>
    <property type="project" value="InterPro"/>
</dbReference>
<evidence type="ECO:0000256" key="1">
    <source>
        <dbReference type="ARBA" id="ARBA00022679"/>
    </source>
</evidence>
<keyword evidence="6" id="KW-1185">Reference proteome</keyword>
<keyword evidence="2" id="KW-0547">Nucleotide-binding</keyword>
<keyword evidence="3 4" id="KW-0418">Kinase</keyword>
<evidence type="ECO:0000256" key="2">
    <source>
        <dbReference type="ARBA" id="ARBA00022741"/>
    </source>
</evidence>
<dbReference type="InterPro" id="IPR027417">
    <property type="entry name" value="P-loop_NTPase"/>
</dbReference>
<protein>
    <submittedName>
        <fullName evidence="5">Uncharacterized protein</fullName>
    </submittedName>
</protein>
<dbReference type="GO" id="GO:0006139">
    <property type="term" value="P:nucleobase-containing compound metabolic process"/>
    <property type="evidence" value="ECO:0007669"/>
    <property type="project" value="InterPro"/>
</dbReference>
<dbReference type="CDD" id="cd01428">
    <property type="entry name" value="ADK"/>
    <property type="match status" value="1"/>
</dbReference>
<proteinExistence type="inferred from homology"/>
<sequence length="196" mass="22963">MKSRTIVFVIGGPGAGKSTHCANIAREFQYTHIFVRNILIAERKKPSSVYSPMIDFCMTYGRDIPAYITVKIILQAMRKAPSSRFVIDDYPRNEEDVQIWYRELGIAEHFTRLQFVIYLSCPEIICVHRCLRRTRRGRKPPDHSEVTAIKKRFSAFREDSMAVINFYKTVHLLKKIDASQRKEEVFGDIRSIFHRF</sequence>
<evidence type="ECO:0000313" key="5">
    <source>
        <dbReference type="EMBL" id="CAH1393377.1"/>
    </source>
</evidence>
<dbReference type="PANTHER" id="PTHR23359">
    <property type="entry name" value="NUCLEOTIDE KINASE"/>
    <property type="match status" value="1"/>
</dbReference>
<dbReference type="PRINTS" id="PR00094">
    <property type="entry name" value="ADENYLTKNASE"/>
</dbReference>
<organism evidence="5 6">
    <name type="scientific">Nezara viridula</name>
    <name type="common">Southern green stink bug</name>
    <name type="synonym">Cimex viridulus</name>
    <dbReference type="NCBI Taxonomy" id="85310"/>
    <lineage>
        <taxon>Eukaryota</taxon>
        <taxon>Metazoa</taxon>
        <taxon>Ecdysozoa</taxon>
        <taxon>Arthropoda</taxon>
        <taxon>Hexapoda</taxon>
        <taxon>Insecta</taxon>
        <taxon>Pterygota</taxon>
        <taxon>Neoptera</taxon>
        <taxon>Paraneoptera</taxon>
        <taxon>Hemiptera</taxon>
        <taxon>Heteroptera</taxon>
        <taxon>Panheteroptera</taxon>
        <taxon>Pentatomomorpha</taxon>
        <taxon>Pentatomoidea</taxon>
        <taxon>Pentatomidae</taxon>
        <taxon>Pentatominae</taxon>
        <taxon>Nezara</taxon>
    </lineage>
</organism>
<dbReference type="SUPFAM" id="SSF52540">
    <property type="entry name" value="P-loop containing nucleoside triphosphate hydrolases"/>
    <property type="match status" value="1"/>
</dbReference>
<comment type="similarity">
    <text evidence="4">Belongs to the adenylate kinase family.</text>
</comment>
<dbReference type="GO" id="GO:0019205">
    <property type="term" value="F:nucleobase-containing compound kinase activity"/>
    <property type="evidence" value="ECO:0007669"/>
    <property type="project" value="InterPro"/>
</dbReference>
<keyword evidence="1 4" id="KW-0808">Transferase</keyword>
<dbReference type="AlphaFoldDB" id="A0A9P0H4D1"/>
<evidence type="ECO:0000256" key="3">
    <source>
        <dbReference type="ARBA" id="ARBA00022777"/>
    </source>
</evidence>
<dbReference type="Gene3D" id="3.40.50.300">
    <property type="entry name" value="P-loop containing nucleotide triphosphate hydrolases"/>
    <property type="match status" value="1"/>
</dbReference>